<organism evidence="2 3">
    <name type="scientific">Atta colombica</name>
    <dbReference type="NCBI Taxonomy" id="520822"/>
    <lineage>
        <taxon>Eukaryota</taxon>
        <taxon>Metazoa</taxon>
        <taxon>Ecdysozoa</taxon>
        <taxon>Arthropoda</taxon>
        <taxon>Hexapoda</taxon>
        <taxon>Insecta</taxon>
        <taxon>Pterygota</taxon>
        <taxon>Neoptera</taxon>
        <taxon>Endopterygota</taxon>
        <taxon>Hymenoptera</taxon>
        <taxon>Apocrita</taxon>
        <taxon>Aculeata</taxon>
        <taxon>Formicoidea</taxon>
        <taxon>Formicidae</taxon>
        <taxon>Myrmicinae</taxon>
        <taxon>Atta</taxon>
    </lineage>
</organism>
<reference evidence="2 3" key="1">
    <citation type="submission" date="2015-09" db="EMBL/GenBank/DDBJ databases">
        <title>Atta colombica WGS genome.</title>
        <authorList>
            <person name="Nygaard S."/>
            <person name="Hu H."/>
            <person name="Boomsma J."/>
            <person name="Zhang G."/>
        </authorList>
    </citation>
    <scope>NUCLEOTIDE SEQUENCE [LARGE SCALE GENOMIC DNA]</scope>
    <source>
        <strain evidence="2">Treedump-2</strain>
        <tissue evidence="2">Whole body</tissue>
    </source>
</reference>
<name>A0A195BKZ6_9HYME</name>
<protein>
    <submittedName>
        <fullName evidence="2">Uncharacterized protein</fullName>
    </submittedName>
</protein>
<gene>
    <name evidence="2" type="ORF">ALC53_04628</name>
</gene>
<evidence type="ECO:0000313" key="2">
    <source>
        <dbReference type="EMBL" id="KYM85385.1"/>
    </source>
</evidence>
<proteinExistence type="predicted"/>
<evidence type="ECO:0000256" key="1">
    <source>
        <dbReference type="SAM" id="MobiDB-lite"/>
    </source>
</evidence>
<dbReference type="Proteomes" id="UP000078540">
    <property type="component" value="Unassembled WGS sequence"/>
</dbReference>
<dbReference type="EMBL" id="KQ976453">
    <property type="protein sequence ID" value="KYM85385.1"/>
    <property type="molecule type" value="Genomic_DNA"/>
</dbReference>
<keyword evidence="3" id="KW-1185">Reference proteome</keyword>
<dbReference type="AlphaFoldDB" id="A0A195BKZ6"/>
<feature type="region of interest" description="Disordered" evidence="1">
    <location>
        <begin position="170"/>
        <end position="190"/>
    </location>
</feature>
<accession>A0A195BKZ6</accession>
<sequence length="190" mass="22530">MSYKTRFWTFCYLRYITLGEKEVFELHLHFLTINSHKIYQIFDKPLPKLLHQANQSDYFQCVQSRQATVILYAMLTNWTTFVLVENHAALHLTQYSISSKICSNDLCISVQKIRRARGNRRPKILANFLRSCRCHIQPHLVMQTRNIIEQLANIADAIVETIRAPDFRSRRQRDSRCRKSRTRRALPYQG</sequence>
<evidence type="ECO:0000313" key="3">
    <source>
        <dbReference type="Proteomes" id="UP000078540"/>
    </source>
</evidence>